<evidence type="ECO:0000313" key="4">
    <source>
        <dbReference type="Proteomes" id="UP000226712"/>
    </source>
</evidence>
<evidence type="ECO:0000256" key="1">
    <source>
        <dbReference type="ARBA" id="ARBA00022755"/>
    </source>
</evidence>
<evidence type="ECO:0000313" key="3">
    <source>
        <dbReference type="EMBL" id="MAG17867.1"/>
    </source>
</evidence>
<dbReference type="SMART" id="SM01001">
    <property type="entry name" value="AIRC"/>
    <property type="match status" value="1"/>
</dbReference>
<dbReference type="Proteomes" id="UP000226712">
    <property type="component" value="Unassembled WGS sequence"/>
</dbReference>
<dbReference type="Pfam" id="PF00731">
    <property type="entry name" value="AIRC"/>
    <property type="match status" value="1"/>
</dbReference>
<feature type="domain" description="PurE" evidence="2">
    <location>
        <begin position="2"/>
        <end position="143"/>
    </location>
</feature>
<gene>
    <name evidence="3" type="ORF">CL944_00125</name>
</gene>
<dbReference type="GO" id="GO:0006189">
    <property type="term" value="P:'de novo' IMP biosynthetic process"/>
    <property type="evidence" value="ECO:0007669"/>
    <property type="project" value="InterPro"/>
</dbReference>
<sequence length="260" mass="28215">MTDVFVLFGSKSDESVYGPLLEKFTKAGISHEFKILSAHKTPKEVKSALNDTNAGIFVAGAGLSAALPGVLAAESIKPVIGIPCDGAFNGLDAFLSVSQMPPDVPVLAVGVGKTSKVVRICSSYLHGLNEIVLVQKKNDVEKKYFEKCKSFMEENNIPFTIGNSSTKPSHSKVFIEFTTLGKKIVKNRNPIIRVLVKDNSTKKDSLKFFDSLQSSFSVGLNSYKNAAISALELINLNNQYDDLLVSLRKKAAQKVIDANK</sequence>
<proteinExistence type="predicted"/>
<reference evidence="4" key="1">
    <citation type="submission" date="2017-09" db="EMBL/GenBank/DDBJ databases">
        <title>The Reconstruction of 2,631 Draft Metagenome-Assembled Genomes from the Global Oceans.</title>
        <authorList>
            <person name="Tully B.J."/>
            <person name="Graham E.D."/>
            <person name="Heidelberg J.F."/>
        </authorList>
    </citation>
    <scope>NUCLEOTIDE SEQUENCE [LARGE SCALE GENOMIC DNA]</scope>
</reference>
<organism evidence="3 4">
    <name type="scientific">Candidatus Iainarchaeum sp</name>
    <dbReference type="NCBI Taxonomy" id="3101447"/>
    <lineage>
        <taxon>Archaea</taxon>
        <taxon>Candidatus Iainarchaeota</taxon>
        <taxon>Candidatus Iainarchaeia</taxon>
        <taxon>Candidatus Iainarchaeales</taxon>
        <taxon>Candidatus Iainarchaeaceae</taxon>
        <taxon>Candidatus Iainarchaeum</taxon>
    </lineage>
</organism>
<protein>
    <recommendedName>
        <fullName evidence="2">PurE domain-containing protein</fullName>
    </recommendedName>
</protein>
<keyword evidence="1" id="KW-0658">Purine biosynthesis</keyword>
<dbReference type="InterPro" id="IPR000031">
    <property type="entry name" value="PurE_dom"/>
</dbReference>
<dbReference type="PANTHER" id="PTHR23046">
    <property type="entry name" value="PHOSPHORIBOSYLAMINOIMIDAZOLE CARBOXYLASE CATALYTIC SUBUNIT"/>
    <property type="match status" value="1"/>
</dbReference>
<name>A0A2D6LNW1_9ARCH</name>
<dbReference type="AlphaFoldDB" id="A0A2D6LNW1"/>
<dbReference type="EMBL" id="NZBD01000001">
    <property type="protein sequence ID" value="MAG17867.1"/>
    <property type="molecule type" value="Genomic_DNA"/>
</dbReference>
<accession>A0A2D6LNW1</accession>
<dbReference type="InterPro" id="IPR024694">
    <property type="entry name" value="PurE_prokaryotes"/>
</dbReference>
<evidence type="ECO:0000259" key="2">
    <source>
        <dbReference type="SMART" id="SM01001"/>
    </source>
</evidence>
<dbReference type="Gene3D" id="3.40.50.1970">
    <property type="match status" value="1"/>
</dbReference>
<comment type="caution">
    <text evidence="3">The sequence shown here is derived from an EMBL/GenBank/DDBJ whole genome shotgun (WGS) entry which is preliminary data.</text>
</comment>
<dbReference type="SUPFAM" id="SSF52255">
    <property type="entry name" value="N5-CAIR mutase (phosphoribosylaminoimidazole carboxylase, PurE)"/>
    <property type="match status" value="1"/>
</dbReference>
<dbReference type="PANTHER" id="PTHR23046:SF2">
    <property type="entry name" value="PHOSPHORIBOSYLAMINOIMIDAZOLE CARBOXYLASE"/>
    <property type="match status" value="1"/>
</dbReference>